<name>M2MXK5_BAUPA</name>
<feature type="transmembrane region" description="Helical" evidence="5">
    <location>
        <begin position="80"/>
        <end position="103"/>
    </location>
</feature>
<protein>
    <recommendedName>
        <fullName evidence="6">MARVEL domain-containing protein</fullName>
    </recommendedName>
</protein>
<dbReference type="EMBL" id="KB445555">
    <property type="protein sequence ID" value="EMC96298.1"/>
    <property type="molecule type" value="Genomic_DNA"/>
</dbReference>
<comment type="subcellular location">
    <subcellularLocation>
        <location evidence="1">Membrane</location>
        <topology evidence="1">Multi-pass membrane protein</topology>
    </subcellularLocation>
</comment>
<dbReference type="HOGENOM" id="CLU_109915_3_0_1"/>
<keyword evidence="3 5" id="KW-1133">Transmembrane helix</keyword>
<feature type="transmembrane region" description="Helical" evidence="5">
    <location>
        <begin position="47"/>
        <end position="68"/>
    </location>
</feature>
<evidence type="ECO:0000259" key="6">
    <source>
        <dbReference type="Pfam" id="PF01284"/>
    </source>
</evidence>
<evidence type="ECO:0000313" key="8">
    <source>
        <dbReference type="Proteomes" id="UP000011761"/>
    </source>
</evidence>
<evidence type="ECO:0000256" key="3">
    <source>
        <dbReference type="ARBA" id="ARBA00022989"/>
    </source>
</evidence>
<feature type="domain" description="MARVEL" evidence="6">
    <location>
        <begin position="9"/>
        <end position="137"/>
    </location>
</feature>
<evidence type="ECO:0000256" key="4">
    <source>
        <dbReference type="ARBA" id="ARBA00023136"/>
    </source>
</evidence>
<gene>
    <name evidence="7" type="ORF">BAUCODRAFT_470051</name>
</gene>
<dbReference type="PANTHER" id="PTHR37451:SF1">
    <property type="entry name" value="MARVEL DOMAIN-CONTAINING PROTEIN"/>
    <property type="match status" value="1"/>
</dbReference>
<dbReference type="GeneID" id="19114653"/>
<keyword evidence="4 5" id="KW-0472">Membrane</keyword>
<keyword evidence="2 5" id="KW-0812">Transmembrane</keyword>
<dbReference type="GO" id="GO:0016020">
    <property type="term" value="C:membrane"/>
    <property type="evidence" value="ECO:0007669"/>
    <property type="project" value="UniProtKB-SubCell"/>
</dbReference>
<dbReference type="KEGG" id="bcom:BAUCODRAFT_470051"/>
<dbReference type="Proteomes" id="UP000011761">
    <property type="component" value="Unassembled WGS sequence"/>
</dbReference>
<dbReference type="PANTHER" id="PTHR37451">
    <property type="entry name" value="MARVEL DOMAIN"/>
    <property type="match status" value="1"/>
</dbReference>
<proteinExistence type="predicted"/>
<feature type="transmembrane region" description="Helical" evidence="5">
    <location>
        <begin position="123"/>
        <end position="143"/>
    </location>
</feature>
<dbReference type="InterPro" id="IPR008253">
    <property type="entry name" value="Marvel"/>
</dbReference>
<sequence length="165" mass="18332">MAIYDSRTSVLILRILQIILALIVLGLIGYASNWWTGHWHATSPSQFNFLIFTSAWTLLALVYLIVVPWRFSDTPAHHKFAILGMETLTMLFWFAGFIATAVFLSDRPCWGSVCEAARAGTVFAAFEWVVFACSFALSVMHVVRTSGRTSDRGKADPNLNVAEGV</sequence>
<dbReference type="AlphaFoldDB" id="M2MXK5"/>
<evidence type="ECO:0000256" key="1">
    <source>
        <dbReference type="ARBA" id="ARBA00004141"/>
    </source>
</evidence>
<evidence type="ECO:0000256" key="2">
    <source>
        <dbReference type="ARBA" id="ARBA00022692"/>
    </source>
</evidence>
<accession>M2MXK5</accession>
<evidence type="ECO:0000256" key="5">
    <source>
        <dbReference type="SAM" id="Phobius"/>
    </source>
</evidence>
<feature type="transmembrane region" description="Helical" evidence="5">
    <location>
        <begin position="12"/>
        <end position="35"/>
    </location>
</feature>
<dbReference type="OMA" id="ITTIFWF"/>
<dbReference type="Pfam" id="PF01284">
    <property type="entry name" value="MARVEL"/>
    <property type="match status" value="1"/>
</dbReference>
<dbReference type="eggNOG" id="ENOG502S522">
    <property type="taxonomic scope" value="Eukaryota"/>
</dbReference>
<keyword evidence="8" id="KW-1185">Reference proteome</keyword>
<organism evidence="7 8">
    <name type="scientific">Baudoinia panamericana (strain UAMH 10762)</name>
    <name type="common">Angels' share fungus</name>
    <name type="synonym">Baudoinia compniacensis (strain UAMH 10762)</name>
    <dbReference type="NCBI Taxonomy" id="717646"/>
    <lineage>
        <taxon>Eukaryota</taxon>
        <taxon>Fungi</taxon>
        <taxon>Dikarya</taxon>
        <taxon>Ascomycota</taxon>
        <taxon>Pezizomycotina</taxon>
        <taxon>Dothideomycetes</taxon>
        <taxon>Dothideomycetidae</taxon>
        <taxon>Mycosphaerellales</taxon>
        <taxon>Teratosphaeriaceae</taxon>
        <taxon>Baudoinia</taxon>
    </lineage>
</organism>
<evidence type="ECO:0000313" key="7">
    <source>
        <dbReference type="EMBL" id="EMC96298.1"/>
    </source>
</evidence>
<dbReference type="RefSeq" id="XP_007676437.1">
    <property type="nucleotide sequence ID" value="XM_007678247.1"/>
</dbReference>
<reference evidence="7 8" key="1">
    <citation type="journal article" date="2012" name="PLoS Pathog.">
        <title>Diverse lifestyles and strategies of plant pathogenesis encoded in the genomes of eighteen Dothideomycetes fungi.</title>
        <authorList>
            <person name="Ohm R.A."/>
            <person name="Feau N."/>
            <person name="Henrissat B."/>
            <person name="Schoch C.L."/>
            <person name="Horwitz B.A."/>
            <person name="Barry K.W."/>
            <person name="Condon B.J."/>
            <person name="Copeland A.C."/>
            <person name="Dhillon B."/>
            <person name="Glaser F."/>
            <person name="Hesse C.N."/>
            <person name="Kosti I."/>
            <person name="LaButti K."/>
            <person name="Lindquist E.A."/>
            <person name="Lucas S."/>
            <person name="Salamov A.A."/>
            <person name="Bradshaw R.E."/>
            <person name="Ciuffetti L."/>
            <person name="Hamelin R.C."/>
            <person name="Kema G.H.J."/>
            <person name="Lawrence C."/>
            <person name="Scott J.A."/>
            <person name="Spatafora J.W."/>
            <person name="Turgeon B.G."/>
            <person name="de Wit P.J.G.M."/>
            <person name="Zhong S."/>
            <person name="Goodwin S.B."/>
            <person name="Grigoriev I.V."/>
        </authorList>
    </citation>
    <scope>NUCLEOTIDE SEQUENCE [LARGE SCALE GENOMIC DNA]</scope>
    <source>
        <strain evidence="7 8">UAMH 10762</strain>
    </source>
</reference>
<dbReference type="OrthoDB" id="2117453at2759"/>